<evidence type="ECO:0000256" key="1">
    <source>
        <dbReference type="ARBA" id="ARBA00023015"/>
    </source>
</evidence>
<keyword evidence="3" id="KW-0804">Transcription</keyword>
<evidence type="ECO:0000313" key="7">
    <source>
        <dbReference type="RefSeq" id="XP_015875712.3"/>
    </source>
</evidence>
<keyword evidence="6" id="KW-1185">Reference proteome</keyword>
<reference evidence="7" key="1">
    <citation type="submission" date="2025-08" db="UniProtKB">
        <authorList>
            <consortium name="RefSeq"/>
        </authorList>
    </citation>
    <scope>IDENTIFICATION</scope>
    <source>
        <tissue evidence="7">Seedling</tissue>
    </source>
</reference>
<dbReference type="GO" id="GO:0003677">
    <property type="term" value="F:DNA binding"/>
    <property type="evidence" value="ECO:0007669"/>
    <property type="project" value="UniProtKB-KW"/>
</dbReference>
<organism evidence="6 7">
    <name type="scientific">Ziziphus jujuba</name>
    <name type="common">Chinese jujube</name>
    <name type="synonym">Ziziphus sativa</name>
    <dbReference type="NCBI Taxonomy" id="326968"/>
    <lineage>
        <taxon>Eukaryota</taxon>
        <taxon>Viridiplantae</taxon>
        <taxon>Streptophyta</taxon>
        <taxon>Embryophyta</taxon>
        <taxon>Tracheophyta</taxon>
        <taxon>Spermatophyta</taxon>
        <taxon>Magnoliopsida</taxon>
        <taxon>eudicotyledons</taxon>
        <taxon>Gunneridae</taxon>
        <taxon>Pentapetalae</taxon>
        <taxon>rosids</taxon>
        <taxon>fabids</taxon>
        <taxon>Rosales</taxon>
        <taxon>Rhamnaceae</taxon>
        <taxon>Paliureae</taxon>
        <taxon>Ziziphus</taxon>
    </lineage>
</organism>
<dbReference type="Pfam" id="PF02365">
    <property type="entry name" value="NAM"/>
    <property type="match status" value="1"/>
</dbReference>
<evidence type="ECO:0000256" key="2">
    <source>
        <dbReference type="ARBA" id="ARBA00023125"/>
    </source>
</evidence>
<evidence type="ECO:0000313" key="6">
    <source>
        <dbReference type="Proteomes" id="UP001652623"/>
    </source>
</evidence>
<dbReference type="InterPro" id="IPR036093">
    <property type="entry name" value="NAC_dom_sf"/>
</dbReference>
<evidence type="ECO:0000256" key="4">
    <source>
        <dbReference type="ARBA" id="ARBA00023242"/>
    </source>
</evidence>
<dbReference type="PROSITE" id="PS51005">
    <property type="entry name" value="NAC"/>
    <property type="match status" value="1"/>
</dbReference>
<evidence type="ECO:0000256" key="3">
    <source>
        <dbReference type="ARBA" id="ARBA00023163"/>
    </source>
</evidence>
<dbReference type="GO" id="GO:0006355">
    <property type="term" value="P:regulation of DNA-templated transcription"/>
    <property type="evidence" value="ECO:0007669"/>
    <property type="project" value="InterPro"/>
</dbReference>
<dbReference type="InParanoid" id="A0A6P3ZKQ8"/>
<keyword evidence="2" id="KW-0238">DNA-binding</keyword>
<dbReference type="SUPFAM" id="SSF101941">
    <property type="entry name" value="NAC domain"/>
    <property type="match status" value="1"/>
</dbReference>
<proteinExistence type="predicted"/>
<gene>
    <name evidence="7" type="primary">LOC107412448</name>
</gene>
<keyword evidence="1" id="KW-0805">Transcription regulation</keyword>
<dbReference type="GeneID" id="107412448"/>
<name>A0A6P3ZKQ8_ZIZJJ</name>
<feature type="domain" description="NAC" evidence="5">
    <location>
        <begin position="24"/>
        <end position="181"/>
    </location>
</feature>
<protein>
    <submittedName>
        <fullName evidence="7">NAC domain-containing protein 2-like</fullName>
    </submittedName>
</protein>
<dbReference type="Gene3D" id="2.170.150.80">
    <property type="entry name" value="NAC domain"/>
    <property type="match status" value="1"/>
</dbReference>
<dbReference type="AlphaFoldDB" id="A0A6P3ZKQ8"/>
<dbReference type="RefSeq" id="XP_015875712.3">
    <property type="nucleotide sequence ID" value="XM_016020226.3"/>
</dbReference>
<dbReference type="Proteomes" id="UP001652623">
    <property type="component" value="Chromosome 10"/>
</dbReference>
<keyword evidence="4" id="KW-0539">Nucleus</keyword>
<sequence>METHIHNHEFQSANRGGSHTIIPKQPGYKFIPSDELLIGYYLRRKLANLRLPHNRIFEVELYDWIPKDLSVEYKRRGEKECYFFTSRVRKYKNGNRPNRACKVGGYWKASGADKPVIDRDSNNSLIGYKKALVFYEGKPPNGTKTKWIMHEFRVSEPPPCTRTGPNDMKLDDWVLCKLYENMAAEEESESGEDEEDQELPSLLNVGNNEEEYPEYEEIIAPPICNYNTNFVQMDYCNNGVTHLDNLVHIENDQLPVLDNQLATDHNLQPQKVDNGSQETLQQPANLINCNNYLEMGNLYAAAVSLVAQPTFNEVHPNSIFKSKYLRDQSMSLPEDNQNGFF</sequence>
<dbReference type="InterPro" id="IPR003441">
    <property type="entry name" value="NAC-dom"/>
</dbReference>
<evidence type="ECO:0000259" key="5">
    <source>
        <dbReference type="PROSITE" id="PS51005"/>
    </source>
</evidence>
<accession>A0A6P3ZKQ8</accession>
<dbReference type="KEGG" id="zju:107412448"/>
<dbReference type="PANTHER" id="PTHR31719">
    <property type="entry name" value="NAC TRANSCRIPTION FACTOR 56"/>
    <property type="match status" value="1"/>
</dbReference>
<dbReference type="PANTHER" id="PTHR31719:SF179">
    <property type="entry name" value="OS08G0148400 PROTEIN"/>
    <property type="match status" value="1"/>
</dbReference>